<feature type="transmembrane region" description="Helical" evidence="12">
    <location>
        <begin position="242"/>
        <end position="260"/>
    </location>
</feature>
<organism evidence="16 17">
    <name type="scientific">Nocardioides marmoribigeumensis</name>
    <dbReference type="NCBI Taxonomy" id="433649"/>
    <lineage>
        <taxon>Bacteria</taxon>
        <taxon>Bacillati</taxon>
        <taxon>Actinomycetota</taxon>
        <taxon>Actinomycetes</taxon>
        <taxon>Propionibacteriales</taxon>
        <taxon>Nocardioidaceae</taxon>
        <taxon>Nocardioides</taxon>
    </lineage>
</organism>
<gene>
    <name evidence="16" type="ORF">J2S63_002208</name>
</gene>
<dbReference type="Gene3D" id="3.30.450.20">
    <property type="entry name" value="PAS domain"/>
    <property type="match status" value="1"/>
</dbReference>
<dbReference type="PROSITE" id="PS50112">
    <property type="entry name" value="PAS"/>
    <property type="match status" value="1"/>
</dbReference>
<dbReference type="SUPFAM" id="SSF47384">
    <property type="entry name" value="Homodimeric domain of signal transducing histidine kinase"/>
    <property type="match status" value="1"/>
</dbReference>
<dbReference type="Pfam" id="PF13426">
    <property type="entry name" value="PAS_9"/>
    <property type="match status" value="1"/>
</dbReference>
<dbReference type="Pfam" id="PF05231">
    <property type="entry name" value="MASE1"/>
    <property type="match status" value="1"/>
</dbReference>
<dbReference type="RefSeq" id="WP_310301960.1">
    <property type="nucleotide sequence ID" value="NZ_BAAAPS010000008.1"/>
</dbReference>
<feature type="transmembrane region" description="Helical" evidence="12">
    <location>
        <begin position="272"/>
        <end position="292"/>
    </location>
</feature>
<dbReference type="Pfam" id="PF02518">
    <property type="entry name" value="HATPase_c"/>
    <property type="match status" value="1"/>
</dbReference>
<keyword evidence="4" id="KW-1003">Cell membrane</keyword>
<dbReference type="InterPro" id="IPR035965">
    <property type="entry name" value="PAS-like_dom_sf"/>
</dbReference>
<evidence type="ECO:0000259" key="13">
    <source>
        <dbReference type="PROSITE" id="PS50109"/>
    </source>
</evidence>
<evidence type="ECO:0000259" key="14">
    <source>
        <dbReference type="PROSITE" id="PS50112"/>
    </source>
</evidence>
<feature type="transmembrane region" description="Helical" evidence="12">
    <location>
        <begin position="72"/>
        <end position="88"/>
    </location>
</feature>
<accession>A0ABU2BVK2</accession>
<dbReference type="InterPro" id="IPR004358">
    <property type="entry name" value="Sig_transdc_His_kin-like_C"/>
</dbReference>
<evidence type="ECO:0000256" key="3">
    <source>
        <dbReference type="ARBA" id="ARBA00012438"/>
    </source>
</evidence>
<evidence type="ECO:0000256" key="12">
    <source>
        <dbReference type="SAM" id="Phobius"/>
    </source>
</evidence>
<dbReference type="InterPro" id="IPR000014">
    <property type="entry name" value="PAS"/>
</dbReference>
<dbReference type="SMART" id="SM00086">
    <property type="entry name" value="PAC"/>
    <property type="match status" value="1"/>
</dbReference>
<dbReference type="GO" id="GO:0016301">
    <property type="term" value="F:kinase activity"/>
    <property type="evidence" value="ECO:0007669"/>
    <property type="project" value="UniProtKB-KW"/>
</dbReference>
<dbReference type="InterPro" id="IPR003594">
    <property type="entry name" value="HATPase_dom"/>
</dbReference>
<dbReference type="InterPro" id="IPR000700">
    <property type="entry name" value="PAS-assoc_C"/>
</dbReference>
<keyword evidence="7 12" id="KW-0812">Transmembrane</keyword>
<evidence type="ECO:0000256" key="10">
    <source>
        <dbReference type="ARBA" id="ARBA00023012"/>
    </source>
</evidence>
<dbReference type="SUPFAM" id="SSF55874">
    <property type="entry name" value="ATPase domain of HSP90 chaperone/DNA topoisomerase II/histidine kinase"/>
    <property type="match status" value="1"/>
</dbReference>
<evidence type="ECO:0000256" key="1">
    <source>
        <dbReference type="ARBA" id="ARBA00000085"/>
    </source>
</evidence>
<dbReference type="InterPro" id="IPR036890">
    <property type="entry name" value="HATPase_C_sf"/>
</dbReference>
<feature type="domain" description="PAC" evidence="15">
    <location>
        <begin position="399"/>
        <end position="450"/>
    </location>
</feature>
<dbReference type="SMART" id="SM00387">
    <property type="entry name" value="HATPase_c"/>
    <property type="match status" value="1"/>
</dbReference>
<sequence>MSAVTQGKVTGPTAGQTATPRPLVWLLVLLVLPLGMTALAWGRFGTNLAMWWPAAGVGVIAAALAPRRSRPLVALGVALCGFLANWTFGRDPGVAALLGLATGADALVTAALLSRHRDLRPVLTGLDDLVRFVLAALAGATAAGLFVAVGLAMDGAEPLITWRTVFASHLAAILAITPLGLGSSEVRQRAGRTELAVQWLSLALVVGVVFAPDQGLPLVYLVFVPLLWGAMRLSVRAVAWQVFLTALVITTATTSGWGPFANLGDASPQVVAALSQAAIASCALVALPLAVLKSQRAVALQQASSSSDLLDNILAAATSTVVIGTDLVGNIEFFNIGAEEISGWTAAEVVGHACLAIVTTEGEDGQEEHLVTVDLDQPGAGSLEALIEPFLVDTEDDTFRDDWTLLRRDGERRTLAVTISRRYDHGRGVGYVGIAEDVTEKRREEESAAAALDAERQLVDRLAQVDRTKNDFMSTVSHELRTPITSILGYSQLLLSDETGALPVMHRQIVGRIERNGRRLLGLIEDMLTMSQVEVGDFRYVFQRVDLRSVVQSAVETETSVFGSLGVQLTQDVVGQPVWVEADPDKLERALAALLDNAAKYSQPGDVVHLAVSRDDDAARVAVVDHGLGISSEDQEHLFDRFFRGSDAHARAIQGAGLGLSVTSMIVDGHGGSISCVSSLGEGSTFTVALPFAAEGVGAADAAADA</sequence>
<dbReference type="PROSITE" id="PS50113">
    <property type="entry name" value="PAC"/>
    <property type="match status" value="1"/>
</dbReference>
<dbReference type="InterPro" id="IPR007895">
    <property type="entry name" value="MASE1"/>
</dbReference>
<evidence type="ECO:0000259" key="15">
    <source>
        <dbReference type="PROSITE" id="PS50113"/>
    </source>
</evidence>
<dbReference type="SUPFAM" id="SSF55785">
    <property type="entry name" value="PYP-like sensor domain (PAS domain)"/>
    <property type="match status" value="1"/>
</dbReference>
<protein>
    <recommendedName>
        <fullName evidence="3">histidine kinase</fullName>
        <ecNumber evidence="3">2.7.13.3</ecNumber>
    </recommendedName>
</protein>
<feature type="transmembrane region" description="Helical" evidence="12">
    <location>
        <begin position="48"/>
        <end position="65"/>
    </location>
</feature>
<keyword evidence="5" id="KW-0597">Phosphoprotein</keyword>
<dbReference type="Pfam" id="PF00512">
    <property type="entry name" value="HisKA"/>
    <property type="match status" value="1"/>
</dbReference>
<proteinExistence type="predicted"/>
<dbReference type="Gene3D" id="1.10.287.130">
    <property type="match status" value="1"/>
</dbReference>
<dbReference type="EMBL" id="JAVDYG010000001">
    <property type="protein sequence ID" value="MDR7362655.1"/>
    <property type="molecule type" value="Genomic_DNA"/>
</dbReference>
<evidence type="ECO:0000256" key="11">
    <source>
        <dbReference type="ARBA" id="ARBA00023136"/>
    </source>
</evidence>
<feature type="transmembrane region" description="Helical" evidence="12">
    <location>
        <begin position="133"/>
        <end position="153"/>
    </location>
</feature>
<dbReference type="Gene3D" id="3.30.565.10">
    <property type="entry name" value="Histidine kinase-like ATPase, C-terminal domain"/>
    <property type="match status" value="1"/>
</dbReference>
<feature type="transmembrane region" description="Helical" evidence="12">
    <location>
        <begin position="23"/>
        <end position="42"/>
    </location>
</feature>
<dbReference type="PANTHER" id="PTHR43711">
    <property type="entry name" value="TWO-COMPONENT HISTIDINE KINASE"/>
    <property type="match status" value="1"/>
</dbReference>
<keyword evidence="6" id="KW-0808">Transferase</keyword>
<evidence type="ECO:0000256" key="8">
    <source>
        <dbReference type="ARBA" id="ARBA00022777"/>
    </source>
</evidence>
<feature type="domain" description="PAS" evidence="14">
    <location>
        <begin position="306"/>
        <end position="355"/>
    </location>
</feature>
<keyword evidence="10" id="KW-0902">Two-component regulatory system</keyword>
<evidence type="ECO:0000256" key="2">
    <source>
        <dbReference type="ARBA" id="ARBA00004651"/>
    </source>
</evidence>
<dbReference type="NCBIfam" id="TIGR00229">
    <property type="entry name" value="sensory_box"/>
    <property type="match status" value="1"/>
</dbReference>
<dbReference type="InterPro" id="IPR005467">
    <property type="entry name" value="His_kinase_dom"/>
</dbReference>
<name>A0ABU2BVK2_9ACTN</name>
<dbReference type="PROSITE" id="PS50109">
    <property type="entry name" value="HIS_KIN"/>
    <property type="match status" value="1"/>
</dbReference>
<keyword evidence="11 12" id="KW-0472">Membrane</keyword>
<feature type="domain" description="Histidine kinase" evidence="13">
    <location>
        <begin position="475"/>
        <end position="694"/>
    </location>
</feature>
<dbReference type="InterPro" id="IPR003661">
    <property type="entry name" value="HisK_dim/P_dom"/>
</dbReference>
<keyword evidence="8 16" id="KW-0418">Kinase</keyword>
<evidence type="ECO:0000256" key="9">
    <source>
        <dbReference type="ARBA" id="ARBA00022989"/>
    </source>
</evidence>
<comment type="subcellular location">
    <subcellularLocation>
        <location evidence="2">Cell membrane</location>
        <topology evidence="2">Multi-pass membrane protein</topology>
    </subcellularLocation>
</comment>
<dbReference type="InterPro" id="IPR050736">
    <property type="entry name" value="Sensor_HK_Regulatory"/>
</dbReference>
<evidence type="ECO:0000313" key="17">
    <source>
        <dbReference type="Proteomes" id="UP001183648"/>
    </source>
</evidence>
<dbReference type="CDD" id="cd00075">
    <property type="entry name" value="HATPase"/>
    <property type="match status" value="1"/>
</dbReference>
<feature type="transmembrane region" description="Helical" evidence="12">
    <location>
        <begin position="165"/>
        <end position="183"/>
    </location>
</feature>
<evidence type="ECO:0000313" key="16">
    <source>
        <dbReference type="EMBL" id="MDR7362655.1"/>
    </source>
</evidence>
<reference evidence="16 17" key="1">
    <citation type="submission" date="2023-07" db="EMBL/GenBank/DDBJ databases">
        <title>Sequencing the genomes of 1000 actinobacteria strains.</title>
        <authorList>
            <person name="Klenk H.-P."/>
        </authorList>
    </citation>
    <scope>NUCLEOTIDE SEQUENCE [LARGE SCALE GENOMIC DNA]</scope>
    <source>
        <strain evidence="16 17">DSM 19426</strain>
    </source>
</reference>
<evidence type="ECO:0000256" key="5">
    <source>
        <dbReference type="ARBA" id="ARBA00022553"/>
    </source>
</evidence>
<comment type="catalytic activity">
    <reaction evidence="1">
        <text>ATP + protein L-histidine = ADP + protein N-phospho-L-histidine.</text>
        <dbReference type="EC" id="2.7.13.3"/>
    </reaction>
</comment>
<evidence type="ECO:0000256" key="4">
    <source>
        <dbReference type="ARBA" id="ARBA00022475"/>
    </source>
</evidence>
<dbReference type="InterPro" id="IPR001610">
    <property type="entry name" value="PAC"/>
</dbReference>
<dbReference type="PANTHER" id="PTHR43711:SF1">
    <property type="entry name" value="HISTIDINE KINASE 1"/>
    <property type="match status" value="1"/>
</dbReference>
<keyword evidence="9 12" id="KW-1133">Transmembrane helix</keyword>
<feature type="transmembrane region" description="Helical" evidence="12">
    <location>
        <begin position="94"/>
        <end position="113"/>
    </location>
</feature>
<keyword evidence="17" id="KW-1185">Reference proteome</keyword>
<dbReference type="CDD" id="cd00130">
    <property type="entry name" value="PAS"/>
    <property type="match status" value="1"/>
</dbReference>
<comment type="caution">
    <text evidence="16">The sequence shown here is derived from an EMBL/GenBank/DDBJ whole genome shotgun (WGS) entry which is preliminary data.</text>
</comment>
<dbReference type="EC" id="2.7.13.3" evidence="3"/>
<evidence type="ECO:0000256" key="6">
    <source>
        <dbReference type="ARBA" id="ARBA00022679"/>
    </source>
</evidence>
<dbReference type="SMART" id="SM00388">
    <property type="entry name" value="HisKA"/>
    <property type="match status" value="1"/>
</dbReference>
<dbReference type="InterPro" id="IPR036097">
    <property type="entry name" value="HisK_dim/P_sf"/>
</dbReference>
<dbReference type="CDD" id="cd00082">
    <property type="entry name" value="HisKA"/>
    <property type="match status" value="1"/>
</dbReference>
<dbReference type="PRINTS" id="PR00344">
    <property type="entry name" value="BCTRLSENSOR"/>
</dbReference>
<evidence type="ECO:0000256" key="7">
    <source>
        <dbReference type="ARBA" id="ARBA00022692"/>
    </source>
</evidence>
<dbReference type="Proteomes" id="UP001183648">
    <property type="component" value="Unassembled WGS sequence"/>
</dbReference>